<keyword evidence="2" id="KW-0808">Transferase</keyword>
<evidence type="ECO:0000259" key="4">
    <source>
        <dbReference type="Pfam" id="PF07804"/>
    </source>
</evidence>
<reference evidence="6 7" key="1">
    <citation type="journal article" date="2009" name="Appl. Environ. Microbiol.">
        <title>Three genomes from the phylum Acidobacteria provide insight into the lifestyles of these microorganisms in soils.</title>
        <authorList>
            <person name="Ward N.L."/>
            <person name="Challacombe J.F."/>
            <person name="Janssen P.H."/>
            <person name="Henrissat B."/>
            <person name="Coutinho P.M."/>
            <person name="Wu M."/>
            <person name="Xie G."/>
            <person name="Haft D.H."/>
            <person name="Sait M."/>
            <person name="Badger J."/>
            <person name="Barabote R.D."/>
            <person name="Bradley B."/>
            <person name="Brettin T.S."/>
            <person name="Brinkac L.M."/>
            <person name="Bruce D."/>
            <person name="Creasy T."/>
            <person name="Daugherty S.C."/>
            <person name="Davidsen T.M."/>
            <person name="DeBoy R.T."/>
            <person name="Detter J.C."/>
            <person name="Dodson R.J."/>
            <person name="Durkin A.S."/>
            <person name="Ganapathy A."/>
            <person name="Gwinn-Giglio M."/>
            <person name="Han C.S."/>
            <person name="Khouri H."/>
            <person name="Kiss H."/>
            <person name="Kothari S.P."/>
            <person name="Madupu R."/>
            <person name="Nelson K.E."/>
            <person name="Nelson W.C."/>
            <person name="Paulsen I."/>
            <person name="Penn K."/>
            <person name="Ren Q."/>
            <person name="Rosovitz M.J."/>
            <person name="Selengut J.D."/>
            <person name="Shrivastava S."/>
            <person name="Sullivan S.A."/>
            <person name="Tapia R."/>
            <person name="Thompson L.S."/>
            <person name="Watkins K.L."/>
            <person name="Yang Q."/>
            <person name="Yu C."/>
            <person name="Zafar N."/>
            <person name="Zhou L."/>
            <person name="Kuske C.R."/>
        </authorList>
    </citation>
    <scope>NUCLEOTIDE SEQUENCE [LARGE SCALE GENOMIC DNA]</scope>
    <source>
        <strain evidence="6 7">Ellin345</strain>
    </source>
</reference>
<dbReference type="PANTHER" id="PTHR37419:SF1">
    <property type="entry name" value="SERINE_THREONINE-PROTEIN KINASE TOXIN HIPA"/>
    <property type="match status" value="1"/>
</dbReference>
<dbReference type="InterPro" id="IPR052028">
    <property type="entry name" value="HipA_Ser/Thr_kinase"/>
</dbReference>
<evidence type="ECO:0000256" key="2">
    <source>
        <dbReference type="ARBA" id="ARBA00022679"/>
    </source>
</evidence>
<dbReference type="EnsemblBacteria" id="ABF39161">
    <property type="protein sequence ID" value="ABF39161"/>
    <property type="gene ID" value="Acid345_0156"/>
</dbReference>
<dbReference type="OrthoDB" id="9805913at2"/>
<dbReference type="RefSeq" id="WP_011520963.1">
    <property type="nucleotide sequence ID" value="NC_008009.1"/>
</dbReference>
<dbReference type="InterPro" id="IPR017508">
    <property type="entry name" value="HipA_N1"/>
</dbReference>
<accession>Q1IVD9</accession>
<dbReference type="AlphaFoldDB" id="Q1IVD9"/>
<feature type="domain" description="HipA N-terminal subdomain 1" evidence="5">
    <location>
        <begin position="10"/>
        <end position="109"/>
    </location>
</feature>
<dbReference type="eggNOG" id="COG3550">
    <property type="taxonomic scope" value="Bacteria"/>
</dbReference>
<name>Q1IVD9_KORVE</name>
<protein>
    <submittedName>
        <fullName evidence="6">HipA-like protein</fullName>
    </submittedName>
</protein>
<dbReference type="HOGENOM" id="CLU_030167_2_1_0"/>
<dbReference type="InterPro" id="IPR012893">
    <property type="entry name" value="HipA-like_C"/>
</dbReference>
<gene>
    <name evidence="6" type="ordered locus">Acid345_0156</name>
</gene>
<dbReference type="STRING" id="204669.Acid345_0156"/>
<dbReference type="EMBL" id="CP000360">
    <property type="protein sequence ID" value="ABF39161.1"/>
    <property type="molecule type" value="Genomic_DNA"/>
</dbReference>
<dbReference type="GO" id="GO:0004674">
    <property type="term" value="F:protein serine/threonine kinase activity"/>
    <property type="evidence" value="ECO:0007669"/>
    <property type="project" value="TreeGrafter"/>
</dbReference>
<sequence length="433" mass="47882">MPRHATYAPLNVFINSRRVGVLRRESSGAVEFRYSDEWLAWAHAFPISLSLPMRPEKYVGAPVLAVLENLLPDNEAILRRVAERVHANGTDAYNLLSAIGRDCVGALQFRPEDTQPGPAGVVDGEELEGHGIEQLLANLTRAPLGLTTDDDFRISIAGAQEKTALLRWNDRWWKPLGATATTHIFKRPIGMAHNIDLSDSVENEYLCLRLTKALGIPVANAEIEQFGKQKALVIERFDRLWTSDKRLLRIPQEDCCQAFSMPPTKKYEAEGGPGAVKILTLLNASDTPTDDQKMFLKALITFWLLGAIDGHAKNFSIRIAEGGRFQLSPLYDIVSGQPAVAAGSIRHNQFKLAMAVGKNRQYVVNSIAPRHFAETAAQAGVGRVVVEEAMQELHSAAVKNVSHVFKDLPSKFPMKMAEAVQKGFDRRLKMLSA</sequence>
<comment type="similarity">
    <text evidence="1">Belongs to the HipA Ser/Thr kinase family.</text>
</comment>
<dbReference type="GO" id="GO:0005829">
    <property type="term" value="C:cytosol"/>
    <property type="evidence" value="ECO:0007669"/>
    <property type="project" value="TreeGrafter"/>
</dbReference>
<feature type="domain" description="HipA-like C-terminal" evidence="4">
    <location>
        <begin position="154"/>
        <end position="400"/>
    </location>
</feature>
<dbReference type="Pfam" id="PF07804">
    <property type="entry name" value="HipA_C"/>
    <property type="match status" value="1"/>
</dbReference>
<dbReference type="NCBIfam" id="TIGR03071">
    <property type="entry name" value="couple_hipA"/>
    <property type="match status" value="1"/>
</dbReference>
<proteinExistence type="inferred from homology"/>
<evidence type="ECO:0000256" key="3">
    <source>
        <dbReference type="ARBA" id="ARBA00022777"/>
    </source>
</evidence>
<evidence type="ECO:0000256" key="1">
    <source>
        <dbReference type="ARBA" id="ARBA00010164"/>
    </source>
</evidence>
<evidence type="ECO:0000313" key="6">
    <source>
        <dbReference type="EMBL" id="ABF39161.1"/>
    </source>
</evidence>
<evidence type="ECO:0000259" key="5">
    <source>
        <dbReference type="Pfam" id="PF13657"/>
    </source>
</evidence>
<evidence type="ECO:0000313" key="7">
    <source>
        <dbReference type="Proteomes" id="UP000002432"/>
    </source>
</evidence>
<dbReference type="KEGG" id="aba:Acid345_0156"/>
<dbReference type="Proteomes" id="UP000002432">
    <property type="component" value="Chromosome"/>
</dbReference>
<dbReference type="CDD" id="cd17808">
    <property type="entry name" value="HipA_Ec_like"/>
    <property type="match status" value="1"/>
</dbReference>
<dbReference type="PANTHER" id="PTHR37419">
    <property type="entry name" value="SERINE/THREONINE-PROTEIN KINASE TOXIN HIPA"/>
    <property type="match status" value="1"/>
</dbReference>
<dbReference type="Pfam" id="PF13657">
    <property type="entry name" value="Couple_hipA"/>
    <property type="match status" value="1"/>
</dbReference>
<keyword evidence="7" id="KW-1185">Reference proteome</keyword>
<organism evidence="6 7">
    <name type="scientific">Koribacter versatilis (strain Ellin345)</name>
    <dbReference type="NCBI Taxonomy" id="204669"/>
    <lineage>
        <taxon>Bacteria</taxon>
        <taxon>Pseudomonadati</taxon>
        <taxon>Acidobacteriota</taxon>
        <taxon>Terriglobia</taxon>
        <taxon>Terriglobales</taxon>
        <taxon>Candidatus Korobacteraceae</taxon>
        <taxon>Candidatus Korobacter</taxon>
    </lineage>
</organism>
<keyword evidence="3" id="KW-0418">Kinase</keyword>